<proteinExistence type="predicted"/>
<organism evidence="1 2">
    <name type="scientific">Luteimonas deserti</name>
    <dbReference type="NCBI Taxonomy" id="2752306"/>
    <lineage>
        <taxon>Bacteria</taxon>
        <taxon>Pseudomonadati</taxon>
        <taxon>Pseudomonadota</taxon>
        <taxon>Gammaproteobacteria</taxon>
        <taxon>Lysobacterales</taxon>
        <taxon>Lysobacteraceae</taxon>
        <taxon>Luteimonas</taxon>
    </lineage>
</organism>
<dbReference type="GO" id="GO:0005524">
    <property type="term" value="F:ATP binding"/>
    <property type="evidence" value="ECO:0007669"/>
    <property type="project" value="InterPro"/>
</dbReference>
<accession>A0A7Z0QPW7</accession>
<dbReference type="AlphaFoldDB" id="A0A7Z0QPW7"/>
<dbReference type="Proteomes" id="UP000589896">
    <property type="component" value="Unassembled WGS sequence"/>
</dbReference>
<name>A0A7Z0QPW7_9GAMM</name>
<keyword evidence="2" id="KW-1185">Reference proteome</keyword>
<dbReference type="GO" id="GO:0004812">
    <property type="term" value="F:aminoacyl-tRNA ligase activity"/>
    <property type="evidence" value="ECO:0007669"/>
    <property type="project" value="InterPro"/>
</dbReference>
<evidence type="ECO:0000313" key="2">
    <source>
        <dbReference type="Proteomes" id="UP000589896"/>
    </source>
</evidence>
<dbReference type="InterPro" id="IPR001412">
    <property type="entry name" value="aa-tRNA-synth_I_CS"/>
</dbReference>
<protein>
    <recommendedName>
        <fullName evidence="3">META domain-containing protein</fullName>
    </recommendedName>
</protein>
<dbReference type="GO" id="GO:0006418">
    <property type="term" value="P:tRNA aminoacylation for protein translation"/>
    <property type="evidence" value="ECO:0007669"/>
    <property type="project" value="InterPro"/>
</dbReference>
<comment type="caution">
    <text evidence="1">The sequence shown here is derived from an EMBL/GenBank/DDBJ whole genome shotgun (WGS) entry which is preliminary data.</text>
</comment>
<sequence length="319" mass="34434">MKALFRSVETTWRYEMRPSPSGLPTAGHPRFVCAVALAALSACTGVQRLPAEADTFRPADEAVAIADPRHVLGAWDVVSFEGYSPESRLIGAERAAYADFDVSGVALHLECNYTTRPDILGLGILDTGPDFDHPQTMMGCGADTNAREARYFRFFDRSPSIEALGAHRLLLKAGERTLILERPEIRRLAFVPTPRALTGTWQAESITRYVHGAGASSTGLSELPGHLIFDNGTLRHTTCSALRISYRIDNTGRLTTTGDSQRALAAHCADLHIPSSANGQPSAGDVIAVLHASPLAELSGKNGLLLSTDTFGLLLRRRD</sequence>
<gene>
    <name evidence="1" type="ORF">H0E82_02105</name>
</gene>
<dbReference type="PROSITE" id="PS00178">
    <property type="entry name" value="AA_TRNA_LIGASE_I"/>
    <property type="match status" value="1"/>
</dbReference>
<evidence type="ECO:0000313" key="1">
    <source>
        <dbReference type="EMBL" id="NYZ61560.1"/>
    </source>
</evidence>
<dbReference type="RefSeq" id="WP_180543312.1">
    <property type="nucleotide sequence ID" value="NZ_JACCJZ010000004.1"/>
</dbReference>
<dbReference type="EMBL" id="JACCJZ010000004">
    <property type="protein sequence ID" value="NYZ61560.1"/>
    <property type="molecule type" value="Genomic_DNA"/>
</dbReference>
<evidence type="ECO:0008006" key="3">
    <source>
        <dbReference type="Google" id="ProtNLM"/>
    </source>
</evidence>
<reference evidence="1 2" key="1">
    <citation type="submission" date="2020-07" db="EMBL/GenBank/DDBJ databases">
        <title>isolation of Luteimonas sp. SJ-16.</title>
        <authorList>
            <person name="Huang X.-X."/>
            <person name="Xu L."/>
            <person name="Sun J.-Q."/>
        </authorList>
    </citation>
    <scope>NUCLEOTIDE SEQUENCE [LARGE SCALE GENOMIC DNA]</scope>
    <source>
        <strain evidence="1 2">SJ-16</strain>
    </source>
</reference>